<gene>
    <name evidence="2" type="ORF">PYTT_1029</name>
</gene>
<keyword evidence="3" id="KW-1185">Reference proteome</keyword>
<keyword evidence="1" id="KW-0732">Signal</keyword>
<dbReference type="AlphaFoldDB" id="A0A1C7PDS8"/>
<evidence type="ECO:0000313" key="2">
    <source>
        <dbReference type="EMBL" id="SEH82577.1"/>
    </source>
</evidence>
<reference evidence="3" key="1">
    <citation type="submission" date="2016-09" db="EMBL/GenBank/DDBJ databases">
        <authorList>
            <person name="Koehorst J."/>
        </authorList>
    </citation>
    <scope>NUCLEOTIDE SEQUENCE [LARGE SCALE GENOMIC DNA]</scope>
</reference>
<dbReference type="OrthoDB" id="204667at2"/>
<protein>
    <recommendedName>
        <fullName evidence="4">Lipoprotein</fullName>
    </recommendedName>
</protein>
<dbReference type="Proteomes" id="UP000176204">
    <property type="component" value="Chromosome I"/>
</dbReference>
<organism evidence="2 3">
    <name type="scientific">Akkermansia glycaniphila</name>
    <dbReference type="NCBI Taxonomy" id="1679444"/>
    <lineage>
        <taxon>Bacteria</taxon>
        <taxon>Pseudomonadati</taxon>
        <taxon>Verrucomicrobiota</taxon>
        <taxon>Verrucomicrobiia</taxon>
        <taxon>Verrucomicrobiales</taxon>
        <taxon>Akkermansiaceae</taxon>
        <taxon>Akkermansia</taxon>
    </lineage>
</organism>
<evidence type="ECO:0000256" key="1">
    <source>
        <dbReference type="SAM" id="SignalP"/>
    </source>
</evidence>
<feature type="chain" id="PRO_5014266560" description="Lipoprotein" evidence="1">
    <location>
        <begin position="19"/>
        <end position="155"/>
    </location>
</feature>
<feature type="signal peptide" evidence="1">
    <location>
        <begin position="1"/>
        <end position="18"/>
    </location>
</feature>
<accession>A0A1C7PDS8</accession>
<dbReference type="EMBL" id="LT629973">
    <property type="protein sequence ID" value="SEH82577.1"/>
    <property type="molecule type" value="Genomic_DNA"/>
</dbReference>
<evidence type="ECO:0000313" key="3">
    <source>
        <dbReference type="Proteomes" id="UP000176204"/>
    </source>
</evidence>
<dbReference type="RefSeq" id="WP_067773390.1">
    <property type="nucleotide sequence ID" value="NZ_LIGX01000011.1"/>
</dbReference>
<dbReference type="KEGG" id="agl:PYTT_1029"/>
<name>A0A1C7PDS8_9BACT</name>
<evidence type="ECO:0008006" key="4">
    <source>
        <dbReference type="Google" id="ProtNLM"/>
    </source>
</evidence>
<sequence>MKKTTHLLVLAACGTLSNCNTILPAPATSGGNGPVQAPASLAGATISIQGGDTIRMKTATSGTVNSVATDSITYRPRGKKANFEYSYTIDNGRKINTYTLSGDENYADSTKPATITFTSRQGKTYKGYLNGYVIDGGWQTTESVYRNTPVTITLK</sequence>
<proteinExistence type="predicted"/>
<dbReference type="STRING" id="1679444.PYTT_1029"/>